<dbReference type="GO" id="GO:0004672">
    <property type="term" value="F:protein kinase activity"/>
    <property type="evidence" value="ECO:0007669"/>
    <property type="project" value="InterPro"/>
</dbReference>
<evidence type="ECO:0000313" key="10">
    <source>
        <dbReference type="EMBL" id="APW40444.1"/>
    </source>
</evidence>
<keyword evidence="11" id="KW-1185">Reference proteome</keyword>
<name>A0A1P8K357_9BURK</name>
<dbReference type="GO" id="GO:0047992">
    <property type="term" value="F:hydroxylysine kinase activity"/>
    <property type="evidence" value="ECO:0007669"/>
    <property type="project" value="UniProtKB-EC"/>
</dbReference>
<comment type="function">
    <text evidence="6">Catalyzes the GTP-dependent phosphorylation of 5-hydroxy-L-lysine.</text>
</comment>
<keyword evidence="2" id="KW-0963">Cytoplasm</keyword>
<accession>A0A1P8K357</accession>
<reference evidence="10 11" key="1">
    <citation type="submission" date="2017-01" db="EMBL/GenBank/DDBJ databases">
        <authorList>
            <person name="Mah S.A."/>
            <person name="Swanson W.J."/>
            <person name="Moy G.W."/>
            <person name="Vacquier V.D."/>
        </authorList>
    </citation>
    <scope>NUCLEOTIDE SEQUENCE [LARGE SCALE GENOMIC DNA]</scope>
    <source>
        <strain evidence="10 11">DCY110</strain>
    </source>
</reference>
<dbReference type="Proteomes" id="UP000186609">
    <property type="component" value="Chromosome"/>
</dbReference>
<dbReference type="STRING" id="1842727.RD110_03240"/>
<comment type="catalytic activity">
    <reaction evidence="5">
        <text>(5R)-5-hydroxy-L-lysine + GTP = (5R)-5-phosphooxy-L-lysine + GDP + H(+)</text>
        <dbReference type="Rhea" id="RHEA:19049"/>
        <dbReference type="ChEBI" id="CHEBI:15378"/>
        <dbReference type="ChEBI" id="CHEBI:37565"/>
        <dbReference type="ChEBI" id="CHEBI:57882"/>
        <dbReference type="ChEBI" id="CHEBI:58189"/>
        <dbReference type="ChEBI" id="CHEBI:58357"/>
        <dbReference type="EC" id="2.7.1.81"/>
    </reaction>
</comment>
<gene>
    <name evidence="10" type="ORF">RD110_03240</name>
</gene>
<dbReference type="InterPro" id="IPR050249">
    <property type="entry name" value="Pseudomonas-type_ThrB"/>
</dbReference>
<keyword evidence="4" id="KW-0418">Kinase</keyword>
<evidence type="ECO:0000256" key="5">
    <source>
        <dbReference type="ARBA" id="ARBA00036820"/>
    </source>
</evidence>
<dbReference type="PROSITE" id="PS00109">
    <property type="entry name" value="PROTEIN_KINASE_TYR"/>
    <property type="match status" value="1"/>
</dbReference>
<dbReference type="InterPro" id="IPR008266">
    <property type="entry name" value="Tyr_kinase_AS"/>
</dbReference>
<evidence type="ECO:0000256" key="7">
    <source>
        <dbReference type="ARBA" id="ARBA00038873"/>
    </source>
</evidence>
<dbReference type="InterPro" id="IPR002575">
    <property type="entry name" value="Aminoglycoside_PTrfase"/>
</dbReference>
<dbReference type="SUPFAM" id="SSF56112">
    <property type="entry name" value="Protein kinase-like (PK-like)"/>
    <property type="match status" value="1"/>
</dbReference>
<organism evidence="10 11">
    <name type="scientific">Rhodoferax koreensis</name>
    <dbReference type="NCBI Taxonomy" id="1842727"/>
    <lineage>
        <taxon>Bacteria</taxon>
        <taxon>Pseudomonadati</taxon>
        <taxon>Pseudomonadota</taxon>
        <taxon>Betaproteobacteria</taxon>
        <taxon>Burkholderiales</taxon>
        <taxon>Comamonadaceae</taxon>
        <taxon>Rhodoferax</taxon>
    </lineage>
</organism>
<dbReference type="Gene3D" id="3.90.1200.10">
    <property type="match status" value="1"/>
</dbReference>
<evidence type="ECO:0000256" key="4">
    <source>
        <dbReference type="ARBA" id="ARBA00022777"/>
    </source>
</evidence>
<keyword evidence="3" id="KW-0808">Transferase</keyword>
<dbReference type="KEGG" id="rhy:RD110_03240"/>
<dbReference type="InterPro" id="IPR011009">
    <property type="entry name" value="Kinase-like_dom_sf"/>
</dbReference>
<evidence type="ECO:0000256" key="2">
    <source>
        <dbReference type="ARBA" id="ARBA00022490"/>
    </source>
</evidence>
<comment type="subcellular location">
    <subcellularLocation>
        <location evidence="1">Cytoplasm</location>
    </subcellularLocation>
</comment>
<evidence type="ECO:0000259" key="9">
    <source>
        <dbReference type="Pfam" id="PF01636"/>
    </source>
</evidence>
<evidence type="ECO:0000256" key="3">
    <source>
        <dbReference type="ARBA" id="ARBA00022679"/>
    </source>
</evidence>
<feature type="domain" description="Aminoglycoside phosphotransferase" evidence="9">
    <location>
        <begin position="35"/>
        <end position="262"/>
    </location>
</feature>
<proteinExistence type="predicted"/>
<dbReference type="Gene3D" id="3.30.200.20">
    <property type="entry name" value="Phosphorylase Kinase, domain 1"/>
    <property type="match status" value="1"/>
</dbReference>
<dbReference type="PANTHER" id="PTHR21064">
    <property type="entry name" value="AMINOGLYCOSIDE PHOSPHOTRANSFERASE DOMAIN-CONTAINING PROTEIN-RELATED"/>
    <property type="match status" value="1"/>
</dbReference>
<evidence type="ECO:0000256" key="8">
    <source>
        <dbReference type="ARBA" id="ARBA00040505"/>
    </source>
</evidence>
<evidence type="ECO:0000256" key="6">
    <source>
        <dbReference type="ARBA" id="ARBA00037368"/>
    </source>
</evidence>
<dbReference type="GO" id="GO:0005737">
    <property type="term" value="C:cytoplasm"/>
    <property type="evidence" value="ECO:0007669"/>
    <property type="project" value="UniProtKB-SubCell"/>
</dbReference>
<dbReference type="Pfam" id="PF01636">
    <property type="entry name" value="APH"/>
    <property type="match status" value="1"/>
</dbReference>
<dbReference type="PANTHER" id="PTHR21064:SF1">
    <property type="entry name" value="HYDROXYLYSINE KINASE"/>
    <property type="match status" value="1"/>
</dbReference>
<dbReference type="AlphaFoldDB" id="A0A1P8K357"/>
<dbReference type="EC" id="2.7.1.81" evidence="7"/>
<evidence type="ECO:0000256" key="1">
    <source>
        <dbReference type="ARBA" id="ARBA00004496"/>
    </source>
</evidence>
<protein>
    <recommendedName>
        <fullName evidence="8">Hydroxylysine kinase</fullName>
        <ecNumber evidence="7">2.7.1.81</ecNumber>
    </recommendedName>
</protein>
<evidence type="ECO:0000313" key="11">
    <source>
        <dbReference type="Proteomes" id="UP000186609"/>
    </source>
</evidence>
<sequence>MATPFVPVAESEAQSIASRIYGLQGRLTRFATEKDDTYRLDSPCGAYVLKLANPADAQDELDFQVRLLEHIAKVSPDLPIPRIVRTLTGKTHASILDHAGQTRLVRLMSFVDGTPLDASSANGHQRRLIGAMLARLRLATEGFVHAASHRFIPWDVKNIESLEFLVANIDDGFQRGMLVKGLQKLAPLLPRIHALRKQVLHNDFSKSNIVVDPSTAAFVTGIIDFGDAVHTAIAIDVSTALLNQLPRNSGTLPSQDMFAAGRDVLHGYLANAELHAEELELIPHLVMARVIARALLSISLAKQFPENSAYLLRNTLQGWAQLQWFLNRSHEEISAAILVADPA</sequence>
<dbReference type="EMBL" id="CP019236">
    <property type="protein sequence ID" value="APW40444.1"/>
    <property type="molecule type" value="Genomic_DNA"/>
</dbReference>